<evidence type="ECO:0000313" key="1">
    <source>
        <dbReference type="EMBL" id="KAE8123882.1"/>
    </source>
</evidence>
<proteinExistence type="predicted"/>
<gene>
    <name evidence="1" type="ORF">FH972_018801</name>
</gene>
<evidence type="ECO:0000313" key="2">
    <source>
        <dbReference type="Proteomes" id="UP000327013"/>
    </source>
</evidence>
<protein>
    <submittedName>
        <fullName evidence="1">Uncharacterized protein</fullName>
    </submittedName>
</protein>
<dbReference type="AlphaFoldDB" id="A0A5N6RNM3"/>
<dbReference type="Proteomes" id="UP000327013">
    <property type="component" value="Chromosome 8"/>
</dbReference>
<accession>A0A5N6RNM3</accession>
<organism evidence="1 2">
    <name type="scientific">Carpinus fangiana</name>
    <dbReference type="NCBI Taxonomy" id="176857"/>
    <lineage>
        <taxon>Eukaryota</taxon>
        <taxon>Viridiplantae</taxon>
        <taxon>Streptophyta</taxon>
        <taxon>Embryophyta</taxon>
        <taxon>Tracheophyta</taxon>
        <taxon>Spermatophyta</taxon>
        <taxon>Magnoliopsida</taxon>
        <taxon>eudicotyledons</taxon>
        <taxon>Gunneridae</taxon>
        <taxon>Pentapetalae</taxon>
        <taxon>rosids</taxon>
        <taxon>fabids</taxon>
        <taxon>Fagales</taxon>
        <taxon>Betulaceae</taxon>
        <taxon>Carpinus</taxon>
    </lineage>
</organism>
<dbReference type="PANTHER" id="PTHR38221">
    <property type="entry name" value="BNAA04G14260D PROTEIN"/>
    <property type="match status" value="1"/>
</dbReference>
<dbReference type="EMBL" id="CM017328">
    <property type="protein sequence ID" value="KAE8123882.1"/>
    <property type="molecule type" value="Genomic_DNA"/>
</dbReference>
<keyword evidence="2" id="KW-1185">Reference proteome</keyword>
<sequence>MLGGDLTIVSGSVRWTSNLSDRANVATREEAAAAHGKTATTSSCAWRIVEFPIRLCSMALDSSGPDMLIGAITEAIGNRNFGQCLINGNPFALITELCHVSASQEDRLRRCPFACESNDNDEVFNSAHDVFQTQPDGSVLPSSEEQWLMAFDHHPDQLEVDGPRDAVDLGKDSDVGFSKVELTQKSKLSEQIWLRMLQKRV</sequence>
<reference evidence="1 2" key="1">
    <citation type="submission" date="2019-06" db="EMBL/GenBank/DDBJ databases">
        <title>A chromosomal-level reference genome of Carpinus fangiana (Coryloideae, Betulaceae).</title>
        <authorList>
            <person name="Yang X."/>
            <person name="Wang Z."/>
            <person name="Zhang L."/>
            <person name="Hao G."/>
            <person name="Liu J."/>
            <person name="Yang Y."/>
        </authorList>
    </citation>
    <scope>NUCLEOTIDE SEQUENCE [LARGE SCALE GENOMIC DNA]</scope>
    <source>
        <strain evidence="1">Cfa_2016G</strain>
        <tissue evidence="1">Leaf</tissue>
    </source>
</reference>
<dbReference type="OrthoDB" id="1419004at2759"/>
<name>A0A5N6RNM3_9ROSI</name>
<dbReference type="PANTHER" id="PTHR38221:SF1">
    <property type="entry name" value="OVULE PROTEIN"/>
    <property type="match status" value="1"/>
</dbReference>